<reference evidence="2 3" key="1">
    <citation type="submission" date="2019-02" db="EMBL/GenBank/DDBJ databases">
        <title>Genome sequencing of the rare red list fungi Antrodiella citrinella (Flaviporus citrinellus).</title>
        <authorList>
            <person name="Buettner E."/>
            <person name="Kellner H."/>
        </authorList>
    </citation>
    <scope>NUCLEOTIDE SEQUENCE [LARGE SCALE GENOMIC DNA]</scope>
    <source>
        <strain evidence="2 3">DSM 108506</strain>
    </source>
</reference>
<accession>A0A4S4MW75</accession>
<dbReference type="SUPFAM" id="SSF55920">
    <property type="entry name" value="Creatinase/aminopeptidase"/>
    <property type="match status" value="1"/>
</dbReference>
<dbReference type="OrthoDB" id="9995434at2759"/>
<evidence type="ECO:0000259" key="1">
    <source>
        <dbReference type="Pfam" id="PF00557"/>
    </source>
</evidence>
<dbReference type="InterPro" id="IPR029149">
    <property type="entry name" value="Creatin/AminoP/Spt16_N"/>
</dbReference>
<evidence type="ECO:0000313" key="3">
    <source>
        <dbReference type="Proteomes" id="UP000308730"/>
    </source>
</evidence>
<proteinExistence type="predicted"/>
<dbReference type="Gene3D" id="3.90.230.10">
    <property type="entry name" value="Creatinase/methionine aminopeptidase superfamily"/>
    <property type="match status" value="1"/>
</dbReference>
<sequence>MGRAYSSLPIEGEPIARTSHRWITQLKQVLTVLVLVLVGYYYGNLPSLTRMWTIRSEPDFSHLASHCADILPIKSDSFVARQQALAETLYALKASAYIAEPGASAAYYANLSGTAWHLSERPLLLIVTPEVDEDNHVYAQVSILTPSFEATRAKLLSIPSASKVAYPEWPEHVDPYAVALSVINQSNNGPIYVDGASRLFIRDGLQQVVSHSVVQSAPTEIRRLRERKSEEELEIMKCANEVTLLSIRAAREYMYIGIHESEAGALVTKAMSAAGLRGSFALSLFAENAALPHGSGTDKVLGKSDLILIDCGGTLHGYESDVTRTFALDDSDIPFWTLAYWRLVLNAQTVALITAVNGTITAEVDQAARNALGVSAMYFTHRLGHGIGLEGHESPYLTGGSKDVILTGHTFSNEPGIYVEGLLGIRLEDCFYIDTDGQPVYLTAKVGGQAKTPWLL</sequence>
<dbReference type="InterPro" id="IPR036005">
    <property type="entry name" value="Creatinase/aminopeptidase-like"/>
</dbReference>
<name>A0A4S4MW75_9APHY</name>
<dbReference type="EMBL" id="SGPM01000114">
    <property type="protein sequence ID" value="THH29648.1"/>
    <property type="molecule type" value="Genomic_DNA"/>
</dbReference>
<gene>
    <name evidence="2" type="ORF">EUX98_g4549</name>
</gene>
<evidence type="ECO:0000313" key="2">
    <source>
        <dbReference type="EMBL" id="THH29648.1"/>
    </source>
</evidence>
<dbReference type="PANTHER" id="PTHR46112:SF2">
    <property type="entry name" value="XAA-PRO AMINOPEPTIDASE P-RELATED"/>
    <property type="match status" value="1"/>
</dbReference>
<dbReference type="Gene3D" id="3.40.350.10">
    <property type="entry name" value="Creatinase/prolidase N-terminal domain"/>
    <property type="match status" value="1"/>
</dbReference>
<dbReference type="AlphaFoldDB" id="A0A4S4MW75"/>
<feature type="domain" description="Peptidase M24" evidence="1">
    <location>
        <begin position="234"/>
        <end position="433"/>
    </location>
</feature>
<dbReference type="PANTHER" id="PTHR46112">
    <property type="entry name" value="AMINOPEPTIDASE"/>
    <property type="match status" value="1"/>
</dbReference>
<organism evidence="2 3">
    <name type="scientific">Antrodiella citrinella</name>
    <dbReference type="NCBI Taxonomy" id="2447956"/>
    <lineage>
        <taxon>Eukaryota</taxon>
        <taxon>Fungi</taxon>
        <taxon>Dikarya</taxon>
        <taxon>Basidiomycota</taxon>
        <taxon>Agaricomycotina</taxon>
        <taxon>Agaricomycetes</taxon>
        <taxon>Polyporales</taxon>
        <taxon>Steccherinaceae</taxon>
        <taxon>Antrodiella</taxon>
    </lineage>
</organism>
<dbReference type="InterPro" id="IPR050659">
    <property type="entry name" value="Peptidase_M24B"/>
</dbReference>
<dbReference type="Pfam" id="PF00557">
    <property type="entry name" value="Peptidase_M24"/>
    <property type="match status" value="1"/>
</dbReference>
<dbReference type="SUPFAM" id="SSF53092">
    <property type="entry name" value="Creatinase/prolidase N-terminal domain"/>
    <property type="match status" value="1"/>
</dbReference>
<keyword evidence="3" id="KW-1185">Reference proteome</keyword>
<dbReference type="Proteomes" id="UP000308730">
    <property type="component" value="Unassembled WGS sequence"/>
</dbReference>
<protein>
    <recommendedName>
        <fullName evidence="1">Peptidase M24 domain-containing protein</fullName>
    </recommendedName>
</protein>
<dbReference type="InterPro" id="IPR000994">
    <property type="entry name" value="Pept_M24"/>
</dbReference>
<comment type="caution">
    <text evidence="2">The sequence shown here is derived from an EMBL/GenBank/DDBJ whole genome shotgun (WGS) entry which is preliminary data.</text>
</comment>